<reference evidence="4" key="1">
    <citation type="submission" date="2021-01" db="EMBL/GenBank/DDBJ databases">
        <title>Modified the classification status of verrucomicrobia.</title>
        <authorList>
            <person name="Feng X."/>
        </authorList>
    </citation>
    <scope>NUCLEOTIDE SEQUENCE</scope>
    <source>
        <strain evidence="4">KCTC 13126</strain>
    </source>
</reference>
<feature type="chain" id="PRO_5038205002" evidence="2">
    <location>
        <begin position="24"/>
        <end position="178"/>
    </location>
</feature>
<accession>A0A934S5E8</accession>
<evidence type="ECO:0000313" key="5">
    <source>
        <dbReference type="Proteomes" id="UP000617628"/>
    </source>
</evidence>
<gene>
    <name evidence="4" type="ORF">JIN87_24620</name>
</gene>
<sequence>MKPIIAALTTAALLVLLLQTACSTDNVPNQPLAKQIDIERFMGTWYVHGHSPTFMDKQAYSATETYELSDNGKIQTTYRFRNGGLDGKYKTYRPVGRIHDTENNAEWRMKFFGFINAPYYILYVDSNYQTSVVGHPGKEMAWIMSRSPEIDEELYIRLKAELESRDYELSNFRRIPHS</sequence>
<evidence type="ECO:0000256" key="1">
    <source>
        <dbReference type="ARBA" id="ARBA00006889"/>
    </source>
</evidence>
<evidence type="ECO:0000313" key="4">
    <source>
        <dbReference type="EMBL" id="MBK1880092.1"/>
    </source>
</evidence>
<feature type="signal peptide" evidence="2">
    <location>
        <begin position="1"/>
        <end position="23"/>
    </location>
</feature>
<dbReference type="PANTHER" id="PTHR10612:SF34">
    <property type="entry name" value="APOLIPOPROTEIN D"/>
    <property type="match status" value="1"/>
</dbReference>
<protein>
    <submittedName>
        <fullName evidence="4">Lipocalin family protein</fullName>
    </submittedName>
</protein>
<dbReference type="InterPro" id="IPR012674">
    <property type="entry name" value="Calycin"/>
</dbReference>
<evidence type="ECO:0000259" key="3">
    <source>
        <dbReference type="Pfam" id="PF08212"/>
    </source>
</evidence>
<dbReference type="AlphaFoldDB" id="A0A934S5E8"/>
<dbReference type="InterPro" id="IPR047202">
    <property type="entry name" value="Lipocalin_Blc-like_dom"/>
</dbReference>
<dbReference type="InterPro" id="IPR022271">
    <property type="entry name" value="Lipocalin_ApoD"/>
</dbReference>
<dbReference type="InterPro" id="IPR000566">
    <property type="entry name" value="Lipocln_cytosolic_FA-bd_dom"/>
</dbReference>
<organism evidence="4 5">
    <name type="scientific">Pelagicoccus mobilis</name>
    <dbReference type="NCBI Taxonomy" id="415221"/>
    <lineage>
        <taxon>Bacteria</taxon>
        <taxon>Pseudomonadati</taxon>
        <taxon>Verrucomicrobiota</taxon>
        <taxon>Opitutia</taxon>
        <taxon>Puniceicoccales</taxon>
        <taxon>Pelagicoccaceae</taxon>
        <taxon>Pelagicoccus</taxon>
    </lineage>
</organism>
<dbReference type="PANTHER" id="PTHR10612">
    <property type="entry name" value="APOLIPOPROTEIN D"/>
    <property type="match status" value="1"/>
</dbReference>
<dbReference type="RefSeq" id="WP_200358665.1">
    <property type="nucleotide sequence ID" value="NZ_JAENIL010000070.1"/>
</dbReference>
<keyword evidence="2" id="KW-0732">Signal</keyword>
<dbReference type="PIRSF" id="PIRSF036893">
    <property type="entry name" value="Lipocalin_ApoD"/>
    <property type="match status" value="1"/>
</dbReference>
<name>A0A934S5E8_9BACT</name>
<dbReference type="EMBL" id="JAENIL010000070">
    <property type="protein sequence ID" value="MBK1880092.1"/>
    <property type="molecule type" value="Genomic_DNA"/>
</dbReference>
<dbReference type="Proteomes" id="UP000617628">
    <property type="component" value="Unassembled WGS sequence"/>
</dbReference>
<dbReference type="SUPFAM" id="SSF50814">
    <property type="entry name" value="Lipocalins"/>
    <property type="match status" value="1"/>
</dbReference>
<comment type="caution">
    <text evidence="4">The sequence shown here is derived from an EMBL/GenBank/DDBJ whole genome shotgun (WGS) entry which is preliminary data.</text>
</comment>
<proteinExistence type="inferred from homology"/>
<dbReference type="Pfam" id="PF08212">
    <property type="entry name" value="Lipocalin_2"/>
    <property type="match status" value="1"/>
</dbReference>
<dbReference type="CDD" id="cd19438">
    <property type="entry name" value="lipocalin_Blc-like"/>
    <property type="match status" value="1"/>
</dbReference>
<dbReference type="Gene3D" id="2.40.128.20">
    <property type="match status" value="1"/>
</dbReference>
<dbReference type="GO" id="GO:0006950">
    <property type="term" value="P:response to stress"/>
    <property type="evidence" value="ECO:0007669"/>
    <property type="project" value="UniProtKB-ARBA"/>
</dbReference>
<comment type="similarity">
    <text evidence="1 2">Belongs to the calycin superfamily. Lipocalin family.</text>
</comment>
<evidence type="ECO:0000256" key="2">
    <source>
        <dbReference type="PIRNR" id="PIRNR036893"/>
    </source>
</evidence>
<feature type="domain" description="Lipocalin/cytosolic fatty-acid binding" evidence="3">
    <location>
        <begin position="36"/>
        <end position="176"/>
    </location>
</feature>
<keyword evidence="5" id="KW-1185">Reference proteome</keyword>